<feature type="transmembrane region" description="Helical" evidence="1">
    <location>
        <begin position="196"/>
        <end position="215"/>
    </location>
</feature>
<evidence type="ECO:0008006" key="4">
    <source>
        <dbReference type="Google" id="ProtNLM"/>
    </source>
</evidence>
<evidence type="ECO:0000256" key="1">
    <source>
        <dbReference type="SAM" id="Phobius"/>
    </source>
</evidence>
<name>A0A368YCH0_9BACI</name>
<sequence>MVSGINSLILDWSKLVLPLLLASIFIKKYNRKPIALYFYAIIFIVLFFNLMIFTGISRNSAIIPGAASLFFIIKIFPHKKKETFALVSILILFVTISLTIFKNTYLGTNETYTFSTFTSYLESYFVGPKNLGYAYKAKELYANNFNLNTFFNDVFANAPMISGFFDLENRTSTLYNITVYNGGLSRDAIIPTIGQGLFYTGYTLSILPELLIVWLMTKCDQKYTEATDIITAFFMSYFAVRFGFNFSQNFSIFSGFVFSSVVPLYILLYLNRKTRITLKRKDIK</sequence>
<proteinExistence type="predicted"/>
<protein>
    <recommendedName>
        <fullName evidence="4">Oligosaccharide repeat unit polymerase</fullName>
    </recommendedName>
</protein>
<keyword evidence="1" id="KW-1133">Transmembrane helix</keyword>
<reference evidence="2 3" key="1">
    <citation type="submission" date="2018-07" db="EMBL/GenBank/DDBJ databases">
        <title>Genomic Encyclopedia of Type Strains, Phase IV (KMG-IV): sequencing the most valuable type-strain genomes for metagenomic binning, comparative biology and taxonomic classification.</title>
        <authorList>
            <person name="Goeker M."/>
        </authorList>
    </citation>
    <scope>NUCLEOTIDE SEQUENCE [LARGE SCALE GENOMIC DNA]</scope>
    <source>
        <strain evidence="2 3">DSM 27696</strain>
    </source>
</reference>
<dbReference type="AlphaFoldDB" id="A0A368YCH0"/>
<organism evidence="2 3">
    <name type="scientific">Saliterribacillus persicus</name>
    <dbReference type="NCBI Taxonomy" id="930114"/>
    <lineage>
        <taxon>Bacteria</taxon>
        <taxon>Bacillati</taxon>
        <taxon>Bacillota</taxon>
        <taxon>Bacilli</taxon>
        <taxon>Bacillales</taxon>
        <taxon>Bacillaceae</taxon>
        <taxon>Saliterribacillus</taxon>
    </lineage>
</organism>
<keyword evidence="3" id="KW-1185">Reference proteome</keyword>
<keyword evidence="1" id="KW-0812">Transmembrane</keyword>
<gene>
    <name evidence="2" type="ORF">DFR57_101241</name>
</gene>
<accession>A0A368YCH0</accession>
<dbReference type="EMBL" id="QPJJ01000001">
    <property type="protein sequence ID" value="RCW77369.1"/>
    <property type="molecule type" value="Genomic_DNA"/>
</dbReference>
<feature type="transmembrane region" description="Helical" evidence="1">
    <location>
        <begin position="250"/>
        <end position="270"/>
    </location>
</feature>
<feature type="transmembrane region" description="Helical" evidence="1">
    <location>
        <begin position="84"/>
        <end position="101"/>
    </location>
</feature>
<dbReference type="RefSeq" id="WP_114351303.1">
    <property type="nucleotide sequence ID" value="NZ_QPJJ01000001.1"/>
</dbReference>
<evidence type="ECO:0000313" key="3">
    <source>
        <dbReference type="Proteomes" id="UP000252585"/>
    </source>
</evidence>
<dbReference type="Proteomes" id="UP000252585">
    <property type="component" value="Unassembled WGS sequence"/>
</dbReference>
<feature type="transmembrane region" description="Helical" evidence="1">
    <location>
        <begin position="61"/>
        <end position="77"/>
    </location>
</feature>
<evidence type="ECO:0000313" key="2">
    <source>
        <dbReference type="EMBL" id="RCW77369.1"/>
    </source>
</evidence>
<dbReference type="OrthoDB" id="2414544at2"/>
<keyword evidence="1" id="KW-0472">Membrane</keyword>
<comment type="caution">
    <text evidence="2">The sequence shown here is derived from an EMBL/GenBank/DDBJ whole genome shotgun (WGS) entry which is preliminary data.</text>
</comment>
<feature type="transmembrane region" description="Helical" evidence="1">
    <location>
        <begin position="227"/>
        <end position="244"/>
    </location>
</feature>
<feature type="transmembrane region" description="Helical" evidence="1">
    <location>
        <begin position="36"/>
        <end position="55"/>
    </location>
</feature>